<dbReference type="EMBL" id="HBFA01009154">
    <property type="protein sequence ID" value="CAD8657226.1"/>
    <property type="molecule type" value="Transcribed_RNA"/>
</dbReference>
<name>A0A7S0N3N6_9CHLO</name>
<dbReference type="PANTHER" id="PTHR16056:SF16">
    <property type="entry name" value="REGULATOR OF MICROTUBULE DYNAMICS PROTEIN 1"/>
    <property type="match status" value="1"/>
</dbReference>
<sequence>MSCATAQSVYTFPRQRGSVRDHSLAAGTRRPSTSNISDMDAAADGRTASFYPLKRTTSQGRRPLPELSFSALHDREREETSFLHFRGPRLGWRFLMVQAVFFLINLCVCQPIPTITAAGVWRFVTSPPRMLYRGLKWLRGEGQRFSAEGFPLKVRKARQQRRERNVAKAKELKDLAMEKVKECDSKGAVKLFQQAARLDSTDAEIPLRMSKSLSDRVFEPELWGSWRAKRLAAKAVRISKKVLQKNPDVCLAHVCHATNLGRLSMFSENREKVQLASEIRERAEAALEINPNDDLAHHVLGRWEFEMASLGPMVRALAKMLFGDMGQGDFERAKRCFEKASELSPYRLIHHVMLAKVCLKVGDKKHALEHLQRAMKLPVDDMCASCERKDGVELLKKNWNITAPKPPPLGQPFEPLEQPSLVARISTVSTTLLSEAKRCGSKDALLSSCEKALNGLAHSKPVGQVLQSCESHIHAISSSCESRIQAISSSCESHIQAISTTYESHLQAISSSLLPRRAAQRSSVEITQPTPIPCN</sequence>
<dbReference type="GO" id="GO:0008017">
    <property type="term" value="F:microtubule binding"/>
    <property type="evidence" value="ECO:0007669"/>
    <property type="project" value="TreeGrafter"/>
</dbReference>
<evidence type="ECO:0000256" key="9">
    <source>
        <dbReference type="SAM" id="MobiDB-lite"/>
    </source>
</evidence>
<evidence type="ECO:0000256" key="3">
    <source>
        <dbReference type="ARBA" id="ARBA00022490"/>
    </source>
</evidence>
<accession>A0A7S0N3N6</accession>
<evidence type="ECO:0000256" key="7">
    <source>
        <dbReference type="ARBA" id="ARBA00039966"/>
    </source>
</evidence>
<comment type="subunit">
    <text evidence="2">Interacts with microtubules.</text>
</comment>
<keyword evidence="3" id="KW-0963">Cytoplasm</keyword>
<comment type="subcellular location">
    <subcellularLocation>
        <location evidence="1">Cytoplasm</location>
        <location evidence="1">Cytoskeleton</location>
    </subcellularLocation>
</comment>
<organism evidence="10">
    <name type="scientific">Pyramimonas obovata</name>
    <dbReference type="NCBI Taxonomy" id="1411642"/>
    <lineage>
        <taxon>Eukaryota</taxon>
        <taxon>Viridiplantae</taxon>
        <taxon>Chlorophyta</taxon>
        <taxon>Pyramimonadophyceae</taxon>
        <taxon>Pyramimonadales</taxon>
        <taxon>Pyramimonadaceae</taxon>
        <taxon>Pyramimonas</taxon>
        <taxon>Pyramimonas incertae sedis</taxon>
    </lineage>
</organism>
<evidence type="ECO:0000256" key="1">
    <source>
        <dbReference type="ARBA" id="ARBA00004245"/>
    </source>
</evidence>
<keyword evidence="4" id="KW-0677">Repeat</keyword>
<dbReference type="GO" id="GO:0005876">
    <property type="term" value="C:spindle microtubule"/>
    <property type="evidence" value="ECO:0007669"/>
    <property type="project" value="TreeGrafter"/>
</dbReference>
<gene>
    <name evidence="10" type="ORF">POBO1169_LOCUS4825</name>
</gene>
<dbReference type="PANTHER" id="PTHR16056">
    <property type="entry name" value="REGULATOR OF MICROTUBULE DYNAMICS PROTEIN"/>
    <property type="match status" value="1"/>
</dbReference>
<evidence type="ECO:0000256" key="4">
    <source>
        <dbReference type="ARBA" id="ARBA00022737"/>
    </source>
</evidence>
<dbReference type="AlphaFoldDB" id="A0A7S0N3N6"/>
<reference evidence="10" key="1">
    <citation type="submission" date="2021-01" db="EMBL/GenBank/DDBJ databases">
        <authorList>
            <person name="Corre E."/>
            <person name="Pelletier E."/>
            <person name="Niang G."/>
            <person name="Scheremetjew M."/>
            <person name="Finn R."/>
            <person name="Kale V."/>
            <person name="Holt S."/>
            <person name="Cochrane G."/>
            <person name="Meng A."/>
            <person name="Brown T."/>
            <person name="Cohen L."/>
        </authorList>
    </citation>
    <scope>NUCLEOTIDE SEQUENCE</scope>
    <source>
        <strain evidence="10">CCMP722</strain>
    </source>
</reference>
<keyword evidence="6" id="KW-0206">Cytoskeleton</keyword>
<keyword evidence="5" id="KW-0802">TPR repeat</keyword>
<proteinExistence type="predicted"/>
<evidence type="ECO:0000256" key="2">
    <source>
        <dbReference type="ARBA" id="ARBA00011375"/>
    </source>
</evidence>
<dbReference type="SMART" id="SM00028">
    <property type="entry name" value="TPR"/>
    <property type="match status" value="3"/>
</dbReference>
<evidence type="ECO:0000313" key="10">
    <source>
        <dbReference type="EMBL" id="CAD8657226.1"/>
    </source>
</evidence>
<dbReference type="InterPro" id="IPR049039">
    <property type="entry name" value="RMD1-3_a_helical_rpt"/>
</dbReference>
<dbReference type="GO" id="GO:0097431">
    <property type="term" value="C:mitotic spindle pole"/>
    <property type="evidence" value="ECO:0007669"/>
    <property type="project" value="TreeGrafter"/>
</dbReference>
<evidence type="ECO:0000256" key="8">
    <source>
        <dbReference type="ARBA" id="ARBA00041958"/>
    </source>
</evidence>
<dbReference type="Pfam" id="PF21033">
    <property type="entry name" value="RMD1-3"/>
    <property type="match status" value="1"/>
</dbReference>
<evidence type="ECO:0000256" key="5">
    <source>
        <dbReference type="ARBA" id="ARBA00022803"/>
    </source>
</evidence>
<feature type="region of interest" description="Disordered" evidence="9">
    <location>
        <begin position="20"/>
        <end position="39"/>
    </location>
</feature>
<dbReference type="InterPro" id="IPR019734">
    <property type="entry name" value="TPR_rpt"/>
</dbReference>
<dbReference type="InterPro" id="IPR011990">
    <property type="entry name" value="TPR-like_helical_dom_sf"/>
</dbReference>
<dbReference type="GO" id="GO:0005737">
    <property type="term" value="C:cytoplasm"/>
    <property type="evidence" value="ECO:0007669"/>
    <property type="project" value="TreeGrafter"/>
</dbReference>
<dbReference type="Gene3D" id="1.25.40.10">
    <property type="entry name" value="Tetratricopeptide repeat domain"/>
    <property type="match status" value="2"/>
</dbReference>
<dbReference type="SUPFAM" id="SSF48452">
    <property type="entry name" value="TPR-like"/>
    <property type="match status" value="1"/>
</dbReference>
<evidence type="ECO:0000256" key="6">
    <source>
        <dbReference type="ARBA" id="ARBA00023212"/>
    </source>
</evidence>
<protein>
    <recommendedName>
        <fullName evidence="7">Regulator of microtubule dynamics protein 1</fullName>
    </recommendedName>
    <alternativeName>
        <fullName evidence="8">Protein FAM82B</fullName>
    </alternativeName>
</protein>